<gene>
    <name evidence="2" type="ORF">FEJ81_20210</name>
</gene>
<accession>A0A4V1G0A2</accession>
<organism evidence="2 3">
    <name type="scientific">Natrinema versiforme</name>
    <dbReference type="NCBI Taxonomy" id="88724"/>
    <lineage>
        <taxon>Archaea</taxon>
        <taxon>Methanobacteriati</taxon>
        <taxon>Methanobacteriota</taxon>
        <taxon>Stenosarchaea group</taxon>
        <taxon>Halobacteria</taxon>
        <taxon>Halobacteriales</taxon>
        <taxon>Natrialbaceae</taxon>
        <taxon>Natrinema</taxon>
    </lineage>
</organism>
<evidence type="ECO:0000313" key="2">
    <source>
        <dbReference type="EMBL" id="QCS44636.1"/>
    </source>
</evidence>
<feature type="compositionally biased region" description="Acidic residues" evidence="1">
    <location>
        <begin position="9"/>
        <end position="20"/>
    </location>
</feature>
<keyword evidence="2" id="KW-0614">Plasmid</keyword>
<dbReference type="AlphaFoldDB" id="A0A4V1G0A2"/>
<feature type="compositionally biased region" description="Polar residues" evidence="1">
    <location>
        <begin position="45"/>
        <end position="57"/>
    </location>
</feature>
<proteinExistence type="predicted"/>
<protein>
    <submittedName>
        <fullName evidence="2">Uncharacterized protein</fullName>
    </submittedName>
</protein>
<dbReference type="Proteomes" id="UP000302218">
    <property type="component" value="Plasmid pNVE500"/>
</dbReference>
<name>A0A4V1G0A2_9EURY</name>
<dbReference type="GeneID" id="40267650"/>
<feature type="region of interest" description="Disordered" evidence="1">
    <location>
        <begin position="45"/>
        <end position="67"/>
    </location>
</feature>
<dbReference type="KEGG" id="nvr:FEJ81_20210"/>
<evidence type="ECO:0000256" key="1">
    <source>
        <dbReference type="SAM" id="MobiDB-lite"/>
    </source>
</evidence>
<sequence>MSATKTDGGDDPATDTAEETITIDETVDGAAVEFPIAERLGVSTMSRRPPWNSSVGRSSRKVGPTMG</sequence>
<geneLocation type="plasmid" evidence="3">
    <name>pnve500</name>
</geneLocation>
<feature type="region of interest" description="Disordered" evidence="1">
    <location>
        <begin position="1"/>
        <end position="20"/>
    </location>
</feature>
<reference evidence="3" key="1">
    <citation type="submission" date="2019-05" db="EMBL/GenBank/DDBJ databases">
        <title>Genome sequence and methylation pattern of the halophilic Archaeon Natrinema versiforme BOL5-4.</title>
        <authorList>
            <person name="DasSarma P."/>
            <person name="Anton B.P."/>
            <person name="DasSarma S.L."/>
            <person name="Martinez F.L."/>
            <person name="Guzman D."/>
            <person name="Roberts R.J."/>
            <person name="DasSarma S."/>
        </authorList>
    </citation>
    <scope>NUCLEOTIDE SEQUENCE [LARGE SCALE GENOMIC DNA]</scope>
    <source>
        <strain evidence="3">BOL5-4</strain>
        <plasmid evidence="3">pnve500</plasmid>
    </source>
</reference>
<evidence type="ECO:0000313" key="3">
    <source>
        <dbReference type="Proteomes" id="UP000302218"/>
    </source>
</evidence>
<dbReference type="RefSeq" id="WP_138247041.1">
    <property type="nucleotide sequence ID" value="NZ_CP040331.1"/>
</dbReference>
<dbReference type="EMBL" id="CP040331">
    <property type="protein sequence ID" value="QCS44636.1"/>
    <property type="molecule type" value="Genomic_DNA"/>
</dbReference>